<dbReference type="InterPro" id="IPR001487">
    <property type="entry name" value="Bromodomain"/>
</dbReference>
<evidence type="ECO:0000259" key="20">
    <source>
        <dbReference type="PROSITE" id="PS51727"/>
    </source>
</evidence>
<feature type="domain" description="TAZ-type" evidence="18">
    <location>
        <begin position="50"/>
        <end position="135"/>
    </location>
</feature>
<dbReference type="Gene3D" id="3.30.40.10">
    <property type="entry name" value="Zinc/RING finger domain, C3HC4 (zinc finger)"/>
    <property type="match status" value="1"/>
</dbReference>
<dbReference type="Pfam" id="PF02172">
    <property type="entry name" value="KIX"/>
    <property type="match status" value="1"/>
</dbReference>
<keyword evidence="4 15" id="KW-0479">Metal-binding</keyword>
<evidence type="ECO:0000259" key="19">
    <source>
        <dbReference type="PROSITE" id="PS50952"/>
    </source>
</evidence>
<dbReference type="Proteomes" id="UP000639338">
    <property type="component" value="Unassembled WGS sequence"/>
</dbReference>
<dbReference type="GO" id="GO:0008270">
    <property type="term" value="F:zinc ion binding"/>
    <property type="evidence" value="ECO:0007669"/>
    <property type="project" value="UniProtKB-KW"/>
</dbReference>
<dbReference type="SUPFAM" id="SSF47040">
    <property type="entry name" value="Kix domain of CBP (creb binding protein)"/>
    <property type="match status" value="1"/>
</dbReference>
<dbReference type="InterPro" id="IPR010303">
    <property type="entry name" value="RING_CBP-p300"/>
</dbReference>
<dbReference type="Pfam" id="PF02135">
    <property type="entry name" value="zf-TAZ"/>
    <property type="match status" value="2"/>
</dbReference>
<evidence type="ECO:0000256" key="8">
    <source>
        <dbReference type="ARBA" id="ARBA00022853"/>
    </source>
</evidence>
<keyword evidence="11" id="KW-0804">Transcription</keyword>
<dbReference type="InterPro" id="IPR038547">
    <property type="entry name" value="RING_CBP-p300_sf"/>
</dbReference>
<dbReference type="Pfam" id="PF00439">
    <property type="entry name" value="Bromodomain"/>
    <property type="match status" value="1"/>
</dbReference>
<evidence type="ECO:0000256" key="2">
    <source>
        <dbReference type="ARBA" id="ARBA00013184"/>
    </source>
</evidence>
<dbReference type="Pfam" id="PF06001">
    <property type="entry name" value="RING_CBP-p300"/>
    <property type="match status" value="1"/>
</dbReference>
<protein>
    <recommendedName>
        <fullName evidence="2">histone acetyltransferase</fullName>
        <ecNumber evidence="2">2.3.1.48</ecNumber>
    </recommendedName>
</protein>
<dbReference type="InterPro" id="IPR031162">
    <property type="entry name" value="CBP_P300_HAT"/>
</dbReference>
<feature type="compositionally biased region" description="Low complexity" evidence="16">
    <location>
        <begin position="1277"/>
        <end position="1298"/>
    </location>
</feature>
<dbReference type="SUPFAM" id="SSF57933">
    <property type="entry name" value="TAZ domain"/>
    <property type="match status" value="2"/>
</dbReference>
<evidence type="ECO:0000256" key="16">
    <source>
        <dbReference type="SAM" id="MobiDB-lite"/>
    </source>
</evidence>
<evidence type="ECO:0000313" key="21">
    <source>
        <dbReference type="EMBL" id="KAF7989107.1"/>
    </source>
</evidence>
<evidence type="ECO:0000256" key="13">
    <source>
        <dbReference type="ARBA" id="ARBA00048017"/>
    </source>
</evidence>
<dbReference type="PROSITE" id="PS50952">
    <property type="entry name" value="KIX"/>
    <property type="match status" value="1"/>
</dbReference>
<sequence>MSKINNENIEPNMMMNQNKTNDELVIIHEIINSQTADPYSTGGILTEEDIMIHQDRMRKQLLLMIHAQRCNLNDKKNNNKKCTWILCECMQKTFIHMSNCYKTTDCGTPHCYSSKTIAKHWKTCLNENCFLCKPIRLQEKKQNLNLATTSLNTTEKQMPIRQIELHQMIINNNDGYTKQWQMNLSQDLRNHFIFKLVEIMHPAIINIINFDVRYYPLFLYSKKVENETFIKANSKIEYLHIIAQNIYEIEQFHLQKQITINQQKQLIIENNNQQVSQELRTNVRKQKPRAIPIDKSFKPSSQLTSTSNNTGKVSSKPTTLSSSVTLNSNTQSTSVAPNDQQPVELPTVSSNLNIQSASVTPNDQQPVASPTVPSNLNTQLTLDAQNNNQQKNIETPTTELTSDTLINKQTLESSTASLNSNTQSTSDAQNNNQQENIETPTDTSQPIAQLTSDTLNDERAVESPGASSNSSTQLTFDTPGNYQTINNEAPSVPSANQASVIKSLETQSDENQTMDIDEIDNTNENEKIISTIEQLLSNNIPNKPQYKKYKFPMKQNDLAKALKPVFYRIYNQHPEASPFHRGVSRTHSKLSNYYDIIKNPIDLSIIGRKINGKKYYEPWEFVDDIWLLIENAWLYNTENSRIYGYAKKLSVIFEETMIPVMTSLGYCCAKSYKYNYDNLICCAKEHCKIKANGIYYIYNDYIICNNCYTNIKNTTIDLIDSKLMSNKITINKNIFIKKYHNNSIRELFVTCDDCGKRLHQICVCKIDSIINTSYTCDNCSKKKNMEINKVNNFTANNLPVTKLSSYIEKKVINYLVNRYCYNNKIMIRVLSSKSKKFKAKKNIKNINNNDSMNGEYSYKSKSIFAFQLIDNIEVCFFGMYVQEYNDNCQMPNTRKVYVSHFDTVNYFSPKQYKTNVYYEIILSYFEYVKKLGYTSIHLWSRPPAKNQDFIFNKHPYEQIILDAQQLQKWINKMVGIGIFRKIINDYKNIKQLIFEDNIKSFNEIPYFYDDYWPDFIEDTIDKAKDNDDAWSKIINEIEIMKDSFIIINLYSKDDEKQLGPINDPDLDIDCDLMNERSRFVNVTRDNYLEFSTLRCAKFSTMVMLSEIHKQSNYFHKNKVTVDRRIAALTHGYQCTDDYCQSNDCNEMKKVIKHSLSCLSKFDTTDCAICKEFIQLKVCHAKSCRLTVCPVRSCLVIKKKLLNKNLIIVNSEKRKRSIDNDEDSDRSKKIQKVTNDSSVCHDDNNNNNNSDKTKDKTSLKNFFDGFKYQKSKSQLNLSQEQQPLKIEQQKKQIISQSKKQTSKKNSPLLVLFTKQRQSGCPDGSSNIKK</sequence>
<keyword evidence="6 15" id="KW-0863">Zinc-finger</keyword>
<dbReference type="Pfam" id="PF08214">
    <property type="entry name" value="HAT_KAT11"/>
    <property type="match status" value="1"/>
</dbReference>
<evidence type="ECO:0000256" key="11">
    <source>
        <dbReference type="ARBA" id="ARBA00023163"/>
    </source>
</evidence>
<keyword evidence="7 15" id="KW-0862">Zinc</keyword>
<dbReference type="SMART" id="SM01250">
    <property type="entry name" value="KAT11"/>
    <property type="match status" value="1"/>
</dbReference>
<dbReference type="PROSITE" id="PS51727">
    <property type="entry name" value="CBP_P300_HAT"/>
    <property type="match status" value="1"/>
</dbReference>
<name>A0A834XP73_APHGI</name>
<organism evidence="21 22">
    <name type="scientific">Aphidius gifuensis</name>
    <name type="common">Parasitoid wasp</name>
    <dbReference type="NCBI Taxonomy" id="684658"/>
    <lineage>
        <taxon>Eukaryota</taxon>
        <taxon>Metazoa</taxon>
        <taxon>Ecdysozoa</taxon>
        <taxon>Arthropoda</taxon>
        <taxon>Hexapoda</taxon>
        <taxon>Insecta</taxon>
        <taxon>Pterygota</taxon>
        <taxon>Neoptera</taxon>
        <taxon>Endopterygota</taxon>
        <taxon>Hymenoptera</taxon>
        <taxon>Apocrita</taxon>
        <taxon>Ichneumonoidea</taxon>
        <taxon>Braconidae</taxon>
        <taxon>Aphidiinae</taxon>
        <taxon>Aphidius</taxon>
    </lineage>
</organism>
<evidence type="ECO:0000259" key="17">
    <source>
        <dbReference type="PROSITE" id="PS50014"/>
    </source>
</evidence>
<evidence type="ECO:0000256" key="12">
    <source>
        <dbReference type="ARBA" id="ARBA00023242"/>
    </source>
</evidence>
<feature type="domain" description="KIX" evidence="19">
    <location>
        <begin position="175"/>
        <end position="254"/>
    </location>
</feature>
<dbReference type="GO" id="GO:0045944">
    <property type="term" value="P:positive regulation of transcription by RNA polymerase II"/>
    <property type="evidence" value="ECO:0007669"/>
    <property type="project" value="TreeGrafter"/>
</dbReference>
<dbReference type="PRINTS" id="PR00503">
    <property type="entry name" value="BROMODOMAIN"/>
</dbReference>
<evidence type="ECO:0000256" key="4">
    <source>
        <dbReference type="ARBA" id="ARBA00022723"/>
    </source>
</evidence>
<feature type="compositionally biased region" description="Polar residues" evidence="16">
    <location>
        <begin position="298"/>
        <end position="317"/>
    </location>
</feature>
<dbReference type="SMART" id="SM00297">
    <property type="entry name" value="BROMO"/>
    <property type="match status" value="1"/>
</dbReference>
<dbReference type="InterPro" id="IPR035898">
    <property type="entry name" value="TAZ_dom_sf"/>
</dbReference>
<gene>
    <name evidence="21" type="ORF">HCN44_007417</name>
</gene>
<comment type="caution">
    <text evidence="21">The sequence shown here is derived from an EMBL/GenBank/DDBJ whole genome shotgun (WGS) entry which is preliminary data.</text>
</comment>
<keyword evidence="5" id="KW-0677">Repeat</keyword>
<dbReference type="InterPro" id="IPR056484">
    <property type="entry name" value="PHD_P300"/>
</dbReference>
<dbReference type="InterPro" id="IPR000197">
    <property type="entry name" value="Znf_TAZ"/>
</dbReference>
<dbReference type="Pfam" id="PF23570">
    <property type="entry name" value="PHD_P300"/>
    <property type="match status" value="1"/>
</dbReference>
<evidence type="ECO:0000256" key="5">
    <source>
        <dbReference type="ARBA" id="ARBA00022737"/>
    </source>
</evidence>
<reference evidence="21 22" key="1">
    <citation type="submission" date="2020-08" db="EMBL/GenBank/DDBJ databases">
        <title>Aphidius gifuensis genome sequencing and assembly.</title>
        <authorList>
            <person name="Du Z."/>
        </authorList>
    </citation>
    <scope>NUCLEOTIDE SEQUENCE [LARGE SCALE GENOMIC DNA]</scope>
    <source>
        <strain evidence="21">YNYX2018</strain>
        <tissue evidence="21">Adults</tissue>
    </source>
</reference>
<dbReference type="OrthoDB" id="784962at2759"/>
<dbReference type="GO" id="GO:0005634">
    <property type="term" value="C:nucleus"/>
    <property type="evidence" value="ECO:0007669"/>
    <property type="project" value="UniProtKB-SubCell"/>
</dbReference>
<dbReference type="CDD" id="cd15557">
    <property type="entry name" value="PHD_CBP_p300"/>
    <property type="match status" value="1"/>
</dbReference>
<dbReference type="PROSITE" id="PS50134">
    <property type="entry name" value="ZF_TAZ"/>
    <property type="match status" value="2"/>
</dbReference>
<dbReference type="PANTHER" id="PTHR13808:SF1">
    <property type="entry name" value="HISTONE ACETYLTRANSFERASE"/>
    <property type="match status" value="1"/>
</dbReference>
<dbReference type="EC" id="2.3.1.48" evidence="2"/>
<feature type="compositionally biased region" description="Polar residues" evidence="16">
    <location>
        <begin position="384"/>
        <end position="454"/>
    </location>
</feature>
<dbReference type="InterPro" id="IPR013178">
    <property type="entry name" value="Histone_AcTrfase_Rtt109/CBP"/>
</dbReference>
<feature type="domain" description="CBP/p300-type HAT" evidence="20">
    <location>
        <begin position="792"/>
        <end position="1112"/>
    </location>
</feature>
<dbReference type="GO" id="GO:0003713">
    <property type="term" value="F:transcription coactivator activity"/>
    <property type="evidence" value="ECO:0007669"/>
    <property type="project" value="TreeGrafter"/>
</dbReference>
<dbReference type="SUPFAM" id="SSF47370">
    <property type="entry name" value="Bromodomain"/>
    <property type="match status" value="1"/>
</dbReference>
<dbReference type="InterPro" id="IPR018359">
    <property type="entry name" value="Bromodomain_CS"/>
</dbReference>
<dbReference type="PANTHER" id="PTHR13808">
    <property type="entry name" value="CBP/P300-RELATED"/>
    <property type="match status" value="1"/>
</dbReference>
<comment type="subcellular location">
    <subcellularLocation>
        <location evidence="1">Nucleus</location>
    </subcellularLocation>
</comment>
<dbReference type="PROSITE" id="PS00633">
    <property type="entry name" value="BROMODOMAIN_1"/>
    <property type="match status" value="1"/>
</dbReference>
<feature type="domain" description="Bromo" evidence="17">
    <location>
        <begin position="571"/>
        <end position="643"/>
    </location>
</feature>
<dbReference type="GO" id="GO:0000123">
    <property type="term" value="C:histone acetyltransferase complex"/>
    <property type="evidence" value="ECO:0007669"/>
    <property type="project" value="TreeGrafter"/>
</dbReference>
<dbReference type="EMBL" id="JACMRX010000005">
    <property type="protein sequence ID" value="KAF7989107.1"/>
    <property type="molecule type" value="Genomic_DNA"/>
</dbReference>
<evidence type="ECO:0000256" key="10">
    <source>
        <dbReference type="ARBA" id="ARBA00023117"/>
    </source>
</evidence>
<keyword evidence="9" id="KW-0805">Transcription regulation</keyword>
<feature type="domain" description="TAZ-type" evidence="18">
    <location>
        <begin position="1114"/>
        <end position="1196"/>
    </location>
</feature>
<feature type="zinc finger region" description="TAZ-type" evidence="15">
    <location>
        <begin position="50"/>
        <end position="135"/>
    </location>
</feature>
<dbReference type="GO" id="GO:0031490">
    <property type="term" value="F:chromatin DNA binding"/>
    <property type="evidence" value="ECO:0007669"/>
    <property type="project" value="TreeGrafter"/>
</dbReference>
<dbReference type="Gene3D" id="2.10.110.40">
    <property type="match status" value="1"/>
</dbReference>
<dbReference type="InterPro" id="IPR013083">
    <property type="entry name" value="Znf_RING/FYVE/PHD"/>
</dbReference>
<dbReference type="GO" id="GO:0004402">
    <property type="term" value="F:histone acetyltransferase activity"/>
    <property type="evidence" value="ECO:0007669"/>
    <property type="project" value="InterPro"/>
</dbReference>
<dbReference type="InterPro" id="IPR036427">
    <property type="entry name" value="Bromodomain-like_sf"/>
</dbReference>
<feature type="compositionally biased region" description="Low complexity" evidence="16">
    <location>
        <begin position="318"/>
        <end position="335"/>
    </location>
</feature>
<feature type="region of interest" description="Disordered" evidence="16">
    <location>
        <begin position="1213"/>
        <end position="1255"/>
    </location>
</feature>
<feature type="region of interest" description="Disordered" evidence="16">
    <location>
        <begin position="280"/>
        <end position="345"/>
    </location>
</feature>
<dbReference type="Gene3D" id="1.10.246.20">
    <property type="entry name" value="Coactivator CBP, KIX domain"/>
    <property type="match status" value="1"/>
</dbReference>
<evidence type="ECO:0000259" key="18">
    <source>
        <dbReference type="PROSITE" id="PS50134"/>
    </source>
</evidence>
<dbReference type="SMART" id="SM00551">
    <property type="entry name" value="ZnF_TAZ"/>
    <property type="match status" value="2"/>
</dbReference>
<dbReference type="PROSITE" id="PS50014">
    <property type="entry name" value="BROMODOMAIN_2"/>
    <property type="match status" value="1"/>
</dbReference>
<evidence type="ECO:0000256" key="6">
    <source>
        <dbReference type="ARBA" id="ARBA00022771"/>
    </source>
</evidence>
<comment type="catalytic activity">
    <reaction evidence="13">
        <text>L-lysyl-[protein] + acetyl-CoA = N(6)-acetyl-L-lysyl-[protein] + CoA + H(+)</text>
        <dbReference type="Rhea" id="RHEA:45948"/>
        <dbReference type="Rhea" id="RHEA-COMP:9752"/>
        <dbReference type="Rhea" id="RHEA-COMP:10731"/>
        <dbReference type="ChEBI" id="CHEBI:15378"/>
        <dbReference type="ChEBI" id="CHEBI:29969"/>
        <dbReference type="ChEBI" id="CHEBI:57287"/>
        <dbReference type="ChEBI" id="CHEBI:57288"/>
        <dbReference type="ChEBI" id="CHEBI:61930"/>
        <dbReference type="EC" id="2.3.1.48"/>
    </reaction>
</comment>
<feature type="region of interest" description="Disordered" evidence="16">
    <location>
        <begin position="384"/>
        <end position="496"/>
    </location>
</feature>
<evidence type="ECO:0000256" key="14">
    <source>
        <dbReference type="PROSITE-ProRule" id="PRU00035"/>
    </source>
</evidence>
<keyword evidence="8" id="KW-0156">Chromatin regulator</keyword>
<dbReference type="GO" id="GO:0005667">
    <property type="term" value="C:transcription regulator complex"/>
    <property type="evidence" value="ECO:0007669"/>
    <property type="project" value="TreeGrafter"/>
</dbReference>
<evidence type="ECO:0000256" key="9">
    <source>
        <dbReference type="ARBA" id="ARBA00023015"/>
    </source>
</evidence>
<feature type="compositionally biased region" description="Polar residues" evidence="16">
    <location>
        <begin position="465"/>
        <end position="496"/>
    </location>
</feature>
<dbReference type="InterPro" id="IPR036529">
    <property type="entry name" value="KIX_dom_sf"/>
</dbReference>
<evidence type="ECO:0000313" key="22">
    <source>
        <dbReference type="Proteomes" id="UP000639338"/>
    </source>
</evidence>
<dbReference type="InterPro" id="IPR003101">
    <property type="entry name" value="KIX_dom"/>
</dbReference>
<proteinExistence type="predicted"/>
<keyword evidence="3" id="KW-0808">Transferase</keyword>
<feature type="compositionally biased region" description="Polar residues" evidence="16">
    <location>
        <begin position="336"/>
        <end position="345"/>
    </location>
</feature>
<keyword evidence="12" id="KW-0539">Nucleus</keyword>
<feature type="zinc finger region" description="TAZ-type" evidence="15">
    <location>
        <begin position="1114"/>
        <end position="1196"/>
    </location>
</feature>
<keyword evidence="10 14" id="KW-0103">Bromodomain</keyword>
<keyword evidence="22" id="KW-1185">Reference proteome</keyword>
<evidence type="ECO:0000256" key="1">
    <source>
        <dbReference type="ARBA" id="ARBA00004123"/>
    </source>
</evidence>
<feature type="region of interest" description="Disordered" evidence="16">
    <location>
        <begin position="1276"/>
        <end position="1328"/>
    </location>
</feature>
<dbReference type="Gene3D" id="1.20.920.10">
    <property type="entry name" value="Bromodomain-like"/>
    <property type="match status" value="1"/>
</dbReference>
<dbReference type="Gene3D" id="1.20.1020.10">
    <property type="entry name" value="TAZ domain"/>
    <property type="match status" value="2"/>
</dbReference>
<evidence type="ECO:0000256" key="3">
    <source>
        <dbReference type="ARBA" id="ARBA00022679"/>
    </source>
</evidence>
<accession>A0A834XP73</accession>
<evidence type="ECO:0000256" key="7">
    <source>
        <dbReference type="ARBA" id="ARBA00022833"/>
    </source>
</evidence>
<feature type="compositionally biased region" description="Polar residues" evidence="16">
    <location>
        <begin position="1313"/>
        <end position="1328"/>
    </location>
</feature>
<evidence type="ECO:0000256" key="15">
    <source>
        <dbReference type="PROSITE-ProRule" id="PRU00203"/>
    </source>
</evidence>